<evidence type="ECO:0000256" key="1">
    <source>
        <dbReference type="SAM" id="MobiDB-lite"/>
    </source>
</evidence>
<keyword evidence="3" id="KW-1185">Reference proteome</keyword>
<organism evidence="2 3">
    <name type="scientific">Marasmius crinis-equi</name>
    <dbReference type="NCBI Taxonomy" id="585013"/>
    <lineage>
        <taxon>Eukaryota</taxon>
        <taxon>Fungi</taxon>
        <taxon>Dikarya</taxon>
        <taxon>Basidiomycota</taxon>
        <taxon>Agaricomycotina</taxon>
        <taxon>Agaricomycetes</taxon>
        <taxon>Agaricomycetidae</taxon>
        <taxon>Agaricales</taxon>
        <taxon>Marasmiineae</taxon>
        <taxon>Marasmiaceae</taxon>
        <taxon>Marasmius</taxon>
    </lineage>
</organism>
<accession>A0ABR3F167</accession>
<evidence type="ECO:0000313" key="2">
    <source>
        <dbReference type="EMBL" id="KAL0568937.1"/>
    </source>
</evidence>
<evidence type="ECO:0000313" key="3">
    <source>
        <dbReference type="Proteomes" id="UP001465976"/>
    </source>
</evidence>
<protein>
    <submittedName>
        <fullName evidence="2">Uncharacterized protein</fullName>
    </submittedName>
</protein>
<proteinExistence type="predicted"/>
<comment type="caution">
    <text evidence="2">The sequence shown here is derived from an EMBL/GenBank/DDBJ whole genome shotgun (WGS) entry which is preliminary data.</text>
</comment>
<name>A0ABR3F167_9AGAR</name>
<sequence length="296" mass="33609">MVDIVSVIVAALALLGTLIQAAVSGWLSFHSEERKRLDHVQQILAKYRDPLCRATEDLSYKLINIVNDGFAVGFASETATERRRSYAILHTSYVIGQFFAWVHIIRHDTQFLMPPNTDTKSREINSILRNIRMTLLTGTSPAPFMLWSGEQLAISEIMIVRDPKEDGGQVRCMGFATFCQRWKTDEDFRSWFAPVVEGLVVLSTSADRADFERLQSLQHLLVDLLEHLQYDHSSPGIFRSLYAPAWCRCKACLRDGQVMTISIQSDPLAPKDELGEMKGKEKTRWSHGGRKEQHPT</sequence>
<gene>
    <name evidence="2" type="ORF">V5O48_013036</name>
</gene>
<dbReference type="Proteomes" id="UP001465976">
    <property type="component" value="Unassembled WGS sequence"/>
</dbReference>
<reference evidence="2 3" key="1">
    <citation type="submission" date="2024-02" db="EMBL/GenBank/DDBJ databases">
        <title>A draft genome for the cacao thread blight pathogen Marasmius crinis-equi.</title>
        <authorList>
            <person name="Cohen S.P."/>
            <person name="Baruah I.K."/>
            <person name="Amoako-Attah I."/>
            <person name="Bukari Y."/>
            <person name="Meinhardt L.W."/>
            <person name="Bailey B.A."/>
        </authorList>
    </citation>
    <scope>NUCLEOTIDE SEQUENCE [LARGE SCALE GENOMIC DNA]</scope>
    <source>
        <strain evidence="2 3">GH-76</strain>
    </source>
</reference>
<feature type="region of interest" description="Disordered" evidence="1">
    <location>
        <begin position="269"/>
        <end position="296"/>
    </location>
</feature>
<dbReference type="EMBL" id="JBAHYK010001227">
    <property type="protein sequence ID" value="KAL0568937.1"/>
    <property type="molecule type" value="Genomic_DNA"/>
</dbReference>